<reference evidence="1 2" key="1">
    <citation type="submission" date="2024-01" db="EMBL/GenBank/DDBJ databases">
        <title>The genomes of 5 underutilized Papilionoideae crops provide insights into root nodulation and disease resistanc.</title>
        <authorList>
            <person name="Yuan L."/>
        </authorList>
    </citation>
    <scope>NUCLEOTIDE SEQUENCE [LARGE SCALE GENOMIC DNA]</scope>
    <source>
        <strain evidence="1">ZHUSHIDOU_FW_LH</strain>
        <tissue evidence="1">Leaf</tissue>
    </source>
</reference>
<evidence type="ECO:0000313" key="1">
    <source>
        <dbReference type="EMBL" id="KAK7282897.1"/>
    </source>
</evidence>
<gene>
    <name evidence="1" type="ORF">RIF29_12008</name>
</gene>
<sequence>MQIFSLLTPLPTPKHESFSIPFFWFVLITIPIPDKLKEGRVFHTFPTPTPTPLFTPVSISLRYYSLRFLSR</sequence>
<dbReference type="AlphaFoldDB" id="A0AAN9IMQ9"/>
<comment type="caution">
    <text evidence="1">The sequence shown here is derived from an EMBL/GenBank/DDBJ whole genome shotgun (WGS) entry which is preliminary data.</text>
</comment>
<dbReference type="Proteomes" id="UP001372338">
    <property type="component" value="Unassembled WGS sequence"/>
</dbReference>
<proteinExistence type="predicted"/>
<dbReference type="EMBL" id="JAYWIO010000002">
    <property type="protein sequence ID" value="KAK7282897.1"/>
    <property type="molecule type" value="Genomic_DNA"/>
</dbReference>
<evidence type="ECO:0000313" key="2">
    <source>
        <dbReference type="Proteomes" id="UP001372338"/>
    </source>
</evidence>
<keyword evidence="2" id="KW-1185">Reference proteome</keyword>
<protein>
    <submittedName>
        <fullName evidence="1">Uncharacterized protein</fullName>
    </submittedName>
</protein>
<organism evidence="1 2">
    <name type="scientific">Crotalaria pallida</name>
    <name type="common">Smooth rattlebox</name>
    <name type="synonym">Crotalaria striata</name>
    <dbReference type="NCBI Taxonomy" id="3830"/>
    <lineage>
        <taxon>Eukaryota</taxon>
        <taxon>Viridiplantae</taxon>
        <taxon>Streptophyta</taxon>
        <taxon>Embryophyta</taxon>
        <taxon>Tracheophyta</taxon>
        <taxon>Spermatophyta</taxon>
        <taxon>Magnoliopsida</taxon>
        <taxon>eudicotyledons</taxon>
        <taxon>Gunneridae</taxon>
        <taxon>Pentapetalae</taxon>
        <taxon>rosids</taxon>
        <taxon>fabids</taxon>
        <taxon>Fabales</taxon>
        <taxon>Fabaceae</taxon>
        <taxon>Papilionoideae</taxon>
        <taxon>50 kb inversion clade</taxon>
        <taxon>genistoids sensu lato</taxon>
        <taxon>core genistoids</taxon>
        <taxon>Crotalarieae</taxon>
        <taxon>Crotalaria</taxon>
    </lineage>
</organism>
<name>A0AAN9IMQ9_CROPI</name>
<accession>A0AAN9IMQ9</accession>